<sequence>MLDRGQHLNVMKNASPGIYRRNRMSCFSRLLAAGVLAAGVLHSSYSLAATPCGHSPAHEAFDVQALKSELMVTALSCSAQDRYNSFVAKFRSNLLDQEQKLNTYFRNTYGRSAQREHDDYITQLANVQSEKGLSAGTIFCQQRLAMFDEVNALDTTEDLANYTEAKDVTQPASFETCAAPATPSRATRPAARKTRSVRKA</sequence>
<gene>
    <name evidence="2" type="ORF">Abci_010_117</name>
    <name evidence="3" type="ORF">ACI01nite_08540</name>
</gene>
<reference evidence="3 5" key="2">
    <citation type="submission" date="2019-07" db="EMBL/GenBank/DDBJ databases">
        <title>Whole genome shotgun sequence of Acetobacter cibinongensis NBRC 16605.</title>
        <authorList>
            <person name="Hosoyama A."/>
            <person name="Uohara A."/>
            <person name="Ohji S."/>
            <person name="Ichikawa N."/>
        </authorList>
    </citation>
    <scope>NUCLEOTIDE SEQUENCE [LARGE SCALE GENOMIC DNA]</scope>
    <source>
        <strain evidence="3 5">NBRC 16605</strain>
    </source>
</reference>
<accession>A0A6N3SMG3</accession>
<feature type="region of interest" description="Disordered" evidence="1">
    <location>
        <begin position="173"/>
        <end position="200"/>
    </location>
</feature>
<comment type="caution">
    <text evidence="2">The sequence shown here is derived from an EMBL/GenBank/DDBJ whole genome shotgun (WGS) entry which is preliminary data.</text>
</comment>
<dbReference type="AlphaFoldDB" id="A0A0D6N2P0"/>
<keyword evidence="5" id="KW-1185">Reference proteome</keyword>
<dbReference type="Proteomes" id="UP000321891">
    <property type="component" value="Unassembled WGS sequence"/>
</dbReference>
<protein>
    <submittedName>
        <fullName evidence="2">Uncharacterized protein</fullName>
    </submittedName>
</protein>
<name>A0A0D6N2P0_9PROT</name>
<feature type="compositionally biased region" description="Low complexity" evidence="1">
    <location>
        <begin position="178"/>
        <end position="189"/>
    </location>
</feature>
<dbReference type="EMBL" id="BAMV01000010">
    <property type="protein sequence ID" value="GAN60252.1"/>
    <property type="molecule type" value="Genomic_DNA"/>
</dbReference>
<evidence type="ECO:0000256" key="1">
    <source>
        <dbReference type="SAM" id="MobiDB-lite"/>
    </source>
</evidence>
<dbReference type="STRING" id="1231339.Abci_010_117"/>
<proteinExistence type="predicted"/>
<evidence type="ECO:0000313" key="4">
    <source>
        <dbReference type="Proteomes" id="UP000032671"/>
    </source>
</evidence>
<reference evidence="2 4" key="1">
    <citation type="submission" date="2012-11" db="EMBL/GenBank/DDBJ databases">
        <title>Whole genome sequence of Acetobacter cibinongensis 4H-1.</title>
        <authorList>
            <person name="Azuma Y."/>
            <person name="Higashiura N."/>
            <person name="Hirakawa H."/>
            <person name="Matsushita K."/>
        </authorList>
    </citation>
    <scope>NUCLEOTIDE SEQUENCE [LARGE SCALE GENOMIC DNA]</scope>
    <source>
        <strain evidence="2 4">4H-1</strain>
    </source>
</reference>
<accession>A0A0D6N2P0</accession>
<evidence type="ECO:0000313" key="3">
    <source>
        <dbReference type="EMBL" id="GEL58252.1"/>
    </source>
</evidence>
<organism evidence="2 4">
    <name type="scientific">Acetobacter cibinongensis</name>
    <dbReference type="NCBI Taxonomy" id="146475"/>
    <lineage>
        <taxon>Bacteria</taxon>
        <taxon>Pseudomonadati</taxon>
        <taxon>Pseudomonadota</taxon>
        <taxon>Alphaproteobacteria</taxon>
        <taxon>Acetobacterales</taxon>
        <taxon>Acetobacteraceae</taxon>
        <taxon>Acetobacter</taxon>
    </lineage>
</organism>
<feature type="compositionally biased region" description="Basic residues" evidence="1">
    <location>
        <begin position="190"/>
        <end position="200"/>
    </location>
</feature>
<dbReference type="EMBL" id="BJVU01000002">
    <property type="protein sequence ID" value="GEL58252.1"/>
    <property type="molecule type" value="Genomic_DNA"/>
</dbReference>
<evidence type="ECO:0000313" key="2">
    <source>
        <dbReference type="EMBL" id="GAN60252.1"/>
    </source>
</evidence>
<evidence type="ECO:0000313" key="5">
    <source>
        <dbReference type="Proteomes" id="UP000321891"/>
    </source>
</evidence>
<dbReference type="Proteomes" id="UP000032671">
    <property type="component" value="Unassembled WGS sequence"/>
</dbReference>